<feature type="region of interest" description="Disordered" evidence="1">
    <location>
        <begin position="254"/>
        <end position="274"/>
    </location>
</feature>
<feature type="compositionally biased region" description="Polar residues" evidence="1">
    <location>
        <begin position="263"/>
        <end position="274"/>
    </location>
</feature>
<dbReference type="EMBL" id="FNOI01000003">
    <property type="protein sequence ID" value="SDX03657.1"/>
    <property type="molecule type" value="Genomic_DNA"/>
</dbReference>
<dbReference type="STRING" id="670155.SAMN04488001_2315"/>
<dbReference type="Pfam" id="PF11150">
    <property type="entry name" value="DUF2927"/>
    <property type="match status" value="1"/>
</dbReference>
<dbReference type="PROSITE" id="PS51257">
    <property type="entry name" value="PROKAR_LIPOPROTEIN"/>
    <property type="match status" value="1"/>
</dbReference>
<protein>
    <recommendedName>
        <fullName evidence="4">ATP-dependent transcriptional regulator</fullName>
    </recommendedName>
</protein>
<evidence type="ECO:0000313" key="3">
    <source>
        <dbReference type="Proteomes" id="UP000199441"/>
    </source>
</evidence>
<dbReference type="InterPro" id="IPR011990">
    <property type="entry name" value="TPR-like_helical_dom_sf"/>
</dbReference>
<dbReference type="InterPro" id="IPR021323">
    <property type="entry name" value="DUF2927"/>
</dbReference>
<organism evidence="2 3">
    <name type="scientific">Litoreibacter albidus</name>
    <dbReference type="NCBI Taxonomy" id="670155"/>
    <lineage>
        <taxon>Bacteria</taxon>
        <taxon>Pseudomonadati</taxon>
        <taxon>Pseudomonadota</taxon>
        <taxon>Alphaproteobacteria</taxon>
        <taxon>Rhodobacterales</taxon>
        <taxon>Roseobacteraceae</taxon>
        <taxon>Litoreibacter</taxon>
    </lineage>
</organism>
<evidence type="ECO:0000313" key="2">
    <source>
        <dbReference type="EMBL" id="SDX03657.1"/>
    </source>
</evidence>
<keyword evidence="3" id="KW-1185">Reference proteome</keyword>
<evidence type="ECO:0008006" key="4">
    <source>
        <dbReference type="Google" id="ProtNLM"/>
    </source>
</evidence>
<proteinExistence type="predicted"/>
<dbReference type="Proteomes" id="UP000199441">
    <property type="component" value="Unassembled WGS sequence"/>
</dbReference>
<evidence type="ECO:0000256" key="1">
    <source>
        <dbReference type="SAM" id="MobiDB-lite"/>
    </source>
</evidence>
<accession>A0A1H2YER0</accession>
<dbReference type="SUPFAM" id="SSF48452">
    <property type="entry name" value="TPR-like"/>
    <property type="match status" value="1"/>
</dbReference>
<sequence>MRRFVFPILCLMAACVPSTENEVPGRNAPTAMALPPMKTFTTQRGGGVNRPNSQIAQDFLDLTFQMESGRQLPWLTRFEGPIKVAVTGQAPASLEGDLARLLARLRSEAGIDISRARSGETAQIIVEAIPRKTLQKAVPQAACFVVPNVSGWSEFKRNRGNGKTDWTRLSNRTKATVIIPNDVSPQEVRDCLHEEISQALGPLNDLYRLPDSIFNDDNFHTILTGFDMLILRAYYSPQLKNGMTRGQAARALPGLLSRLNPRGNRTTNVGANRTPKQWNDAITSALAIRTSQSQRASQAAKAVQIAQSQGWKDNRLAFSLFVQGRVSLASKPETAISAFVQSGNIYRQLYGASVHSAHVNTQMAAFALSSGKLDVAIRLTDESIPAARNSSNAALLATLMMIKAEALQAAGRGEEARRVRLDSLGWGRYGFGSERNVRARLNEIKALAPRRVRS</sequence>
<dbReference type="AlphaFoldDB" id="A0A1H2YER0"/>
<dbReference type="OrthoDB" id="7823193at2"/>
<dbReference type="RefSeq" id="WP_089947068.1">
    <property type="nucleotide sequence ID" value="NZ_FNOI01000003.1"/>
</dbReference>
<gene>
    <name evidence="2" type="ORF">SAMN04488001_2315</name>
</gene>
<name>A0A1H2YER0_9RHOB</name>
<reference evidence="3" key="1">
    <citation type="submission" date="2016-10" db="EMBL/GenBank/DDBJ databases">
        <authorList>
            <person name="Varghese N."/>
            <person name="Submissions S."/>
        </authorList>
    </citation>
    <scope>NUCLEOTIDE SEQUENCE [LARGE SCALE GENOMIC DNA]</scope>
    <source>
        <strain evidence="3">DSM 26922</strain>
    </source>
</reference>